<feature type="transmembrane region" description="Helical" evidence="22">
    <location>
        <begin position="187"/>
        <end position="211"/>
    </location>
</feature>
<organism evidence="24 25">
    <name type="scientific">Sediminibacillus albus</name>
    <dbReference type="NCBI Taxonomy" id="407036"/>
    <lineage>
        <taxon>Bacteria</taxon>
        <taxon>Bacillati</taxon>
        <taxon>Bacillota</taxon>
        <taxon>Bacilli</taxon>
        <taxon>Bacillales</taxon>
        <taxon>Bacillaceae</taxon>
        <taxon>Sediminibacillus</taxon>
    </lineage>
</organism>
<dbReference type="EMBL" id="FNFL01000003">
    <property type="protein sequence ID" value="SDK16479.1"/>
    <property type="molecule type" value="Genomic_DNA"/>
</dbReference>
<feature type="transmembrane region" description="Helical" evidence="22">
    <location>
        <begin position="415"/>
        <end position="437"/>
    </location>
</feature>
<evidence type="ECO:0000256" key="13">
    <source>
        <dbReference type="ARBA" id="ARBA00022982"/>
    </source>
</evidence>
<dbReference type="PROSITE" id="PS00077">
    <property type="entry name" value="COX1_CUB"/>
    <property type="match status" value="1"/>
</dbReference>
<keyword evidence="6 21" id="KW-0813">Transport</keyword>
<feature type="transmembrane region" description="Helical" evidence="22">
    <location>
        <begin position="449"/>
        <end position="470"/>
    </location>
</feature>
<evidence type="ECO:0000256" key="11">
    <source>
        <dbReference type="ARBA" id="ARBA00022723"/>
    </source>
</evidence>
<keyword evidence="25" id="KW-1185">Reference proteome</keyword>
<evidence type="ECO:0000313" key="25">
    <source>
        <dbReference type="Proteomes" id="UP000198694"/>
    </source>
</evidence>
<evidence type="ECO:0000256" key="17">
    <source>
        <dbReference type="ARBA" id="ARBA00023136"/>
    </source>
</evidence>
<comment type="pathway">
    <text evidence="2">Energy metabolism; oxidative phosphorylation.</text>
</comment>
<feature type="transmembrane region" description="Helical" evidence="22">
    <location>
        <begin position="56"/>
        <end position="73"/>
    </location>
</feature>
<feature type="transmembrane region" description="Helical" evidence="22">
    <location>
        <begin position="605"/>
        <end position="625"/>
    </location>
</feature>
<dbReference type="InterPro" id="IPR036927">
    <property type="entry name" value="Cyt_c_oxase-like_su1_sf"/>
</dbReference>
<keyword evidence="9 21" id="KW-0679">Respiratory chain</keyword>
<evidence type="ECO:0000256" key="14">
    <source>
        <dbReference type="ARBA" id="ARBA00022989"/>
    </source>
</evidence>
<keyword evidence="13 21" id="KW-0249">Electron transport</keyword>
<evidence type="ECO:0000256" key="16">
    <source>
        <dbReference type="ARBA" id="ARBA00023008"/>
    </source>
</evidence>
<feature type="domain" description="Cytochrome oxidase subunit I profile" evidence="23">
    <location>
        <begin position="39"/>
        <end position="554"/>
    </location>
</feature>
<feature type="transmembrane region" description="Helical" evidence="22">
    <location>
        <begin position="490"/>
        <end position="515"/>
    </location>
</feature>
<keyword evidence="15" id="KW-0408">Iron</keyword>
<name>A0A1G8ZMY8_9BACI</name>
<dbReference type="Proteomes" id="UP000198694">
    <property type="component" value="Unassembled WGS sequence"/>
</dbReference>
<evidence type="ECO:0000256" key="20">
    <source>
        <dbReference type="ARBA" id="ARBA00047816"/>
    </source>
</evidence>
<dbReference type="SUPFAM" id="SSF81442">
    <property type="entry name" value="Cytochrome c oxidase subunit I-like"/>
    <property type="match status" value="1"/>
</dbReference>
<evidence type="ECO:0000256" key="19">
    <source>
        <dbReference type="ARBA" id="ARBA00032715"/>
    </source>
</evidence>
<gene>
    <name evidence="24" type="ORF">SAMN05216243_2119</name>
</gene>
<evidence type="ECO:0000259" key="23">
    <source>
        <dbReference type="PROSITE" id="PS50855"/>
    </source>
</evidence>
<evidence type="ECO:0000256" key="4">
    <source>
        <dbReference type="ARBA" id="ARBA00012949"/>
    </source>
</evidence>
<dbReference type="Pfam" id="PF00115">
    <property type="entry name" value="COX1"/>
    <property type="match status" value="1"/>
</dbReference>
<dbReference type="GO" id="GO:0020037">
    <property type="term" value="F:heme binding"/>
    <property type="evidence" value="ECO:0007669"/>
    <property type="project" value="InterPro"/>
</dbReference>
<comment type="catalytic activity">
    <reaction evidence="20">
        <text>4 Fe(II)-[cytochrome c] + O2 + 8 H(+)(in) = 4 Fe(III)-[cytochrome c] + 2 H2O + 4 H(+)(out)</text>
        <dbReference type="Rhea" id="RHEA:11436"/>
        <dbReference type="Rhea" id="RHEA-COMP:10350"/>
        <dbReference type="Rhea" id="RHEA-COMP:14399"/>
        <dbReference type="ChEBI" id="CHEBI:15377"/>
        <dbReference type="ChEBI" id="CHEBI:15378"/>
        <dbReference type="ChEBI" id="CHEBI:15379"/>
        <dbReference type="ChEBI" id="CHEBI:29033"/>
        <dbReference type="ChEBI" id="CHEBI:29034"/>
        <dbReference type="EC" id="7.1.1.9"/>
    </reaction>
</comment>
<evidence type="ECO:0000256" key="1">
    <source>
        <dbReference type="ARBA" id="ARBA00004651"/>
    </source>
</evidence>
<dbReference type="STRING" id="407036.SAMN05216243_2119"/>
<dbReference type="InterPro" id="IPR023616">
    <property type="entry name" value="Cyt_c_oxase-like_su1_dom"/>
</dbReference>
<evidence type="ECO:0000256" key="21">
    <source>
        <dbReference type="RuleBase" id="RU000370"/>
    </source>
</evidence>
<sequence length="640" mass="72703">MMTFNLLDEVLYMPSDVIAAWVLALLLGPAVLVWITRQRKWPVLWEYARTTNHRKVGTMYLLFGLLFFLRAGTDALIMRTQLAVPQNDFWVFQGEKYNEVFSTHGTMMIFFAAMPLLIGLMNIAVPLQIGARDLAFPFLNAVSFWLFLAGGLLFNLAFFLDSSPNAGWTAYTPLSTDTYTQTAGNDYYVFALQISGLGTTLTAVNMIVTILRHRAPGMSLTRMPLFAWATLITSFLILIAFPVLTIALFLLMFDRLFDTSFFSGEMGSPVYWQHLFWIFGHPEVYILALPAFGIFSDIISTFSRKKVFGYMAMVISLCLIGFLGFMVWAHHMFTVGLGPMANTFFAITTMLIAVPTGIKVFNWLFTMRNGIVRFTVPMLFAIAFIPTFVMGGVTGVMLSVAAADMQFHDTHFVVAHFHYTIIGSTILGIFAGIYYWYPKITGKILNRRLGLWHAGLFVTGFHLTFFIMHITGLNGMPRRTYTYEWGENLLAFNLISTIGAFMMGAGVLFFAWNIYTTHKSGEKASADPWQGRSLEWTVASPSPEHPFEKVPIVDQRDAFWYAKQSGRKLQVEKDPRPAPIAVYTIQPALMSMILLVMSIGLIYNWWLLALICGGFLLLMFLWRTWKDERRSLYEREEPDE</sequence>
<evidence type="ECO:0000256" key="3">
    <source>
        <dbReference type="ARBA" id="ARBA00009578"/>
    </source>
</evidence>
<dbReference type="Gene3D" id="1.20.210.10">
    <property type="entry name" value="Cytochrome c oxidase-like, subunit I domain"/>
    <property type="match status" value="1"/>
</dbReference>
<reference evidence="24 25" key="1">
    <citation type="submission" date="2016-10" db="EMBL/GenBank/DDBJ databases">
        <authorList>
            <person name="de Groot N.N."/>
        </authorList>
    </citation>
    <scope>NUCLEOTIDE SEQUENCE [LARGE SCALE GENOMIC DNA]</scope>
    <source>
        <strain evidence="24 25">CGMCC 1.6502</strain>
    </source>
</reference>
<keyword evidence="14 22" id="KW-1133">Transmembrane helix</keyword>
<dbReference type="PROSITE" id="PS50855">
    <property type="entry name" value="COX1"/>
    <property type="match status" value="1"/>
</dbReference>
<feature type="transmembrane region" description="Helical" evidence="22">
    <location>
        <begin position="341"/>
        <end position="365"/>
    </location>
</feature>
<proteinExistence type="inferred from homology"/>
<comment type="subcellular location">
    <subcellularLocation>
        <location evidence="1">Cell membrane</location>
        <topology evidence="1">Multi-pass membrane protein</topology>
    </subcellularLocation>
</comment>
<dbReference type="InterPro" id="IPR023615">
    <property type="entry name" value="Cyt_c_Oxase_su1_BS"/>
</dbReference>
<keyword evidence="7" id="KW-1003">Cell membrane</keyword>
<dbReference type="PRINTS" id="PR01165">
    <property type="entry name" value="CYCOXIDASEI"/>
</dbReference>
<dbReference type="PANTHER" id="PTHR10422:SF44">
    <property type="entry name" value="CYTOCHROME C OXIDASE SUBUNIT 1"/>
    <property type="match status" value="1"/>
</dbReference>
<feature type="transmembrane region" description="Helical" evidence="22">
    <location>
        <begin position="307"/>
        <end position="329"/>
    </location>
</feature>
<accession>A0A1G8ZMY8</accession>
<evidence type="ECO:0000256" key="18">
    <source>
        <dbReference type="ARBA" id="ARBA00031397"/>
    </source>
</evidence>
<keyword evidence="10 21" id="KW-0812">Transmembrane</keyword>
<dbReference type="AlphaFoldDB" id="A0A1G8ZMY8"/>
<dbReference type="InterPro" id="IPR000883">
    <property type="entry name" value="Cyt_C_Oxase_1"/>
</dbReference>
<evidence type="ECO:0000313" key="24">
    <source>
        <dbReference type="EMBL" id="SDK16479.1"/>
    </source>
</evidence>
<evidence type="ECO:0000256" key="22">
    <source>
        <dbReference type="SAM" id="Phobius"/>
    </source>
</evidence>
<evidence type="ECO:0000256" key="2">
    <source>
        <dbReference type="ARBA" id="ARBA00004673"/>
    </source>
</evidence>
<feature type="transmembrane region" description="Helical" evidence="22">
    <location>
        <begin position="107"/>
        <end position="125"/>
    </location>
</feature>
<evidence type="ECO:0000256" key="9">
    <source>
        <dbReference type="ARBA" id="ARBA00022660"/>
    </source>
</evidence>
<evidence type="ECO:0000256" key="8">
    <source>
        <dbReference type="ARBA" id="ARBA00022617"/>
    </source>
</evidence>
<evidence type="ECO:0000256" key="15">
    <source>
        <dbReference type="ARBA" id="ARBA00023004"/>
    </source>
</evidence>
<keyword evidence="17 22" id="KW-0472">Membrane</keyword>
<dbReference type="FunFam" id="1.20.210.10:FF:000006">
    <property type="entry name" value="Cytochrome c oxidase subunit 1"/>
    <property type="match status" value="1"/>
</dbReference>
<dbReference type="EC" id="7.1.1.9" evidence="4"/>
<feature type="transmembrane region" description="Helical" evidence="22">
    <location>
        <begin position="377"/>
        <end position="403"/>
    </location>
</feature>
<feature type="transmembrane region" description="Helical" evidence="22">
    <location>
        <begin position="580"/>
        <end position="599"/>
    </location>
</feature>
<keyword evidence="11" id="KW-0479">Metal-binding</keyword>
<dbReference type="GO" id="GO:0009060">
    <property type="term" value="P:aerobic respiration"/>
    <property type="evidence" value="ECO:0007669"/>
    <property type="project" value="InterPro"/>
</dbReference>
<feature type="transmembrane region" description="Helical" evidence="22">
    <location>
        <begin position="271"/>
        <end position="295"/>
    </location>
</feature>
<evidence type="ECO:0000256" key="12">
    <source>
        <dbReference type="ARBA" id="ARBA00022967"/>
    </source>
</evidence>
<comment type="similarity">
    <text evidence="3 21">Belongs to the heme-copper respiratory oxidase family.</text>
</comment>
<protein>
    <recommendedName>
        <fullName evidence="5">Cytochrome c oxidase subunit 1</fullName>
        <ecNumber evidence="4">7.1.1.9</ecNumber>
    </recommendedName>
    <alternativeName>
        <fullName evidence="18">Cytochrome aa3 subunit 1</fullName>
    </alternativeName>
    <alternativeName>
        <fullName evidence="19">Cytochrome c oxidase polypeptide I</fullName>
    </alternativeName>
</protein>
<evidence type="ECO:0000256" key="10">
    <source>
        <dbReference type="ARBA" id="ARBA00022692"/>
    </source>
</evidence>
<feature type="transmembrane region" description="Helical" evidence="22">
    <location>
        <begin position="137"/>
        <end position="160"/>
    </location>
</feature>
<dbReference type="GO" id="GO:0022904">
    <property type="term" value="P:respiratory electron transport chain"/>
    <property type="evidence" value="ECO:0007669"/>
    <property type="project" value="TreeGrafter"/>
</dbReference>
<evidence type="ECO:0000256" key="7">
    <source>
        <dbReference type="ARBA" id="ARBA00022475"/>
    </source>
</evidence>
<dbReference type="PANTHER" id="PTHR10422">
    <property type="entry name" value="CYTOCHROME C OXIDASE SUBUNIT 1"/>
    <property type="match status" value="1"/>
</dbReference>
<dbReference type="GO" id="GO:0046872">
    <property type="term" value="F:metal ion binding"/>
    <property type="evidence" value="ECO:0007669"/>
    <property type="project" value="UniProtKB-KW"/>
</dbReference>
<dbReference type="GO" id="GO:0015990">
    <property type="term" value="P:electron transport coupled proton transport"/>
    <property type="evidence" value="ECO:0007669"/>
    <property type="project" value="TreeGrafter"/>
</dbReference>
<feature type="transmembrane region" description="Helical" evidence="22">
    <location>
        <begin position="223"/>
        <end position="251"/>
    </location>
</feature>
<feature type="transmembrane region" description="Helical" evidence="22">
    <location>
        <begin position="12"/>
        <end position="35"/>
    </location>
</feature>
<dbReference type="GO" id="GO:0005886">
    <property type="term" value="C:plasma membrane"/>
    <property type="evidence" value="ECO:0007669"/>
    <property type="project" value="UniProtKB-SubCell"/>
</dbReference>
<keyword evidence="16" id="KW-0186">Copper</keyword>
<evidence type="ECO:0000256" key="5">
    <source>
        <dbReference type="ARBA" id="ARBA00015947"/>
    </source>
</evidence>
<keyword evidence="8 21" id="KW-0349">Heme</keyword>
<keyword evidence="12" id="KW-1278">Translocase</keyword>
<dbReference type="GO" id="GO:0004129">
    <property type="term" value="F:cytochrome-c oxidase activity"/>
    <property type="evidence" value="ECO:0007669"/>
    <property type="project" value="UniProtKB-EC"/>
</dbReference>
<evidence type="ECO:0000256" key="6">
    <source>
        <dbReference type="ARBA" id="ARBA00022448"/>
    </source>
</evidence>